<name>A0A7J7Z460_MYOMY</name>
<protein>
    <submittedName>
        <fullName evidence="1">Uncharacterized protein</fullName>
    </submittedName>
</protein>
<sequence>MDYFTCYLYSWINTLLLISYHLCPLGPSNGAMTIAHHPSLFSELKTSPHHFLQYISRFDKFFRNIQEPSTPSKKKKRKKIYRNQIMSYLGQVSLPCLNHKRLNSRSRMEGLWARGSSPAPHLAFRAQLEHGSKKGSDSFLL</sequence>
<evidence type="ECO:0000313" key="2">
    <source>
        <dbReference type="Proteomes" id="UP000527355"/>
    </source>
</evidence>
<comment type="caution">
    <text evidence="1">The sequence shown here is derived from an EMBL/GenBank/DDBJ whole genome shotgun (WGS) entry which is preliminary data.</text>
</comment>
<organism evidence="1 2">
    <name type="scientific">Myotis myotis</name>
    <name type="common">Greater mouse-eared bat</name>
    <name type="synonym">Vespertilio myotis</name>
    <dbReference type="NCBI Taxonomy" id="51298"/>
    <lineage>
        <taxon>Eukaryota</taxon>
        <taxon>Metazoa</taxon>
        <taxon>Chordata</taxon>
        <taxon>Craniata</taxon>
        <taxon>Vertebrata</taxon>
        <taxon>Euteleostomi</taxon>
        <taxon>Mammalia</taxon>
        <taxon>Eutheria</taxon>
        <taxon>Laurasiatheria</taxon>
        <taxon>Chiroptera</taxon>
        <taxon>Yangochiroptera</taxon>
        <taxon>Vespertilionidae</taxon>
        <taxon>Myotis</taxon>
    </lineage>
</organism>
<gene>
    <name evidence="1" type="ORF">mMyoMyo1_010458</name>
</gene>
<keyword evidence="2" id="KW-1185">Reference proteome</keyword>
<dbReference type="Proteomes" id="UP000527355">
    <property type="component" value="Unassembled WGS sequence"/>
</dbReference>
<dbReference type="AlphaFoldDB" id="A0A7J7Z460"/>
<accession>A0A7J7Z460</accession>
<evidence type="ECO:0000313" key="1">
    <source>
        <dbReference type="EMBL" id="KAF6369053.1"/>
    </source>
</evidence>
<proteinExistence type="predicted"/>
<reference evidence="1 2" key="1">
    <citation type="journal article" date="2020" name="Nature">
        <title>Six reference-quality genomes reveal evolution of bat adaptations.</title>
        <authorList>
            <person name="Jebb D."/>
            <person name="Huang Z."/>
            <person name="Pippel M."/>
            <person name="Hughes G.M."/>
            <person name="Lavrichenko K."/>
            <person name="Devanna P."/>
            <person name="Winkler S."/>
            <person name="Jermiin L.S."/>
            <person name="Skirmuntt E.C."/>
            <person name="Katzourakis A."/>
            <person name="Burkitt-Gray L."/>
            <person name="Ray D.A."/>
            <person name="Sullivan K.A.M."/>
            <person name="Roscito J.G."/>
            <person name="Kirilenko B.M."/>
            <person name="Davalos L.M."/>
            <person name="Corthals A.P."/>
            <person name="Power M.L."/>
            <person name="Jones G."/>
            <person name="Ransome R.D."/>
            <person name="Dechmann D.K.N."/>
            <person name="Locatelli A.G."/>
            <person name="Puechmaille S.J."/>
            <person name="Fedrigo O."/>
            <person name="Jarvis E.D."/>
            <person name="Hiller M."/>
            <person name="Vernes S.C."/>
            <person name="Myers E.W."/>
            <person name="Teeling E.C."/>
        </authorList>
    </citation>
    <scope>NUCLEOTIDE SEQUENCE [LARGE SCALE GENOMIC DNA]</scope>
    <source>
        <strain evidence="1">MMyoMyo1</strain>
        <tissue evidence="1">Flight muscle</tissue>
    </source>
</reference>
<dbReference type="EMBL" id="JABWUV010000003">
    <property type="protein sequence ID" value="KAF6369053.1"/>
    <property type="molecule type" value="Genomic_DNA"/>
</dbReference>